<feature type="non-terminal residue" evidence="1">
    <location>
        <position position="1"/>
    </location>
</feature>
<dbReference type="GeneID" id="20668964"/>
<feature type="non-terminal residue" evidence="1">
    <location>
        <position position="141"/>
    </location>
</feature>
<evidence type="ECO:0000313" key="2">
    <source>
        <dbReference type="Proteomes" id="UP000030671"/>
    </source>
</evidence>
<dbReference type="HOGENOM" id="CLU_053382_5_0_1"/>
<dbReference type="PANTHER" id="PTHR38846">
    <property type="entry name" value="C3H1-TYPE DOMAIN-CONTAINING PROTEIN"/>
    <property type="match status" value="1"/>
</dbReference>
<dbReference type="Proteomes" id="UP000030671">
    <property type="component" value="Unassembled WGS sequence"/>
</dbReference>
<dbReference type="KEGG" id="hir:HETIRDRAFT_243125"/>
<dbReference type="InParanoid" id="W4KGP4"/>
<dbReference type="OrthoDB" id="6105938at2759"/>
<name>W4KGP4_HETIT</name>
<keyword evidence="2" id="KW-1185">Reference proteome</keyword>
<evidence type="ECO:0000313" key="1">
    <source>
        <dbReference type="EMBL" id="ETW85017.1"/>
    </source>
</evidence>
<dbReference type="RefSeq" id="XP_009541913.1">
    <property type="nucleotide sequence ID" value="XM_009543618.1"/>
</dbReference>
<reference evidence="1 2" key="1">
    <citation type="journal article" date="2012" name="New Phytol.">
        <title>Insight into trade-off between wood decay and parasitism from the genome of a fungal forest pathogen.</title>
        <authorList>
            <person name="Olson A."/>
            <person name="Aerts A."/>
            <person name="Asiegbu F."/>
            <person name="Belbahri L."/>
            <person name="Bouzid O."/>
            <person name="Broberg A."/>
            <person name="Canback B."/>
            <person name="Coutinho P.M."/>
            <person name="Cullen D."/>
            <person name="Dalman K."/>
            <person name="Deflorio G."/>
            <person name="van Diepen L.T."/>
            <person name="Dunand C."/>
            <person name="Duplessis S."/>
            <person name="Durling M."/>
            <person name="Gonthier P."/>
            <person name="Grimwood J."/>
            <person name="Fossdal C.G."/>
            <person name="Hansson D."/>
            <person name="Henrissat B."/>
            <person name="Hietala A."/>
            <person name="Himmelstrand K."/>
            <person name="Hoffmeister D."/>
            <person name="Hogberg N."/>
            <person name="James T.Y."/>
            <person name="Karlsson M."/>
            <person name="Kohler A."/>
            <person name="Kues U."/>
            <person name="Lee Y.H."/>
            <person name="Lin Y.C."/>
            <person name="Lind M."/>
            <person name="Lindquist E."/>
            <person name="Lombard V."/>
            <person name="Lucas S."/>
            <person name="Lunden K."/>
            <person name="Morin E."/>
            <person name="Murat C."/>
            <person name="Park J."/>
            <person name="Raffaello T."/>
            <person name="Rouze P."/>
            <person name="Salamov A."/>
            <person name="Schmutz J."/>
            <person name="Solheim H."/>
            <person name="Stahlberg J."/>
            <person name="Velez H."/>
            <person name="de Vries R.P."/>
            <person name="Wiebenga A."/>
            <person name="Woodward S."/>
            <person name="Yakovlev I."/>
            <person name="Garbelotto M."/>
            <person name="Martin F."/>
            <person name="Grigoriev I.V."/>
            <person name="Stenlid J."/>
        </authorList>
    </citation>
    <scope>NUCLEOTIDE SEQUENCE [LARGE SCALE GENOMIC DNA]</scope>
    <source>
        <strain evidence="1 2">TC 32-1</strain>
    </source>
</reference>
<protein>
    <submittedName>
        <fullName evidence="1">Uncharacterized protein</fullName>
    </submittedName>
</protein>
<dbReference type="PANTHER" id="PTHR38846:SF1">
    <property type="entry name" value="C3H1-TYPE DOMAIN-CONTAINING PROTEIN"/>
    <property type="match status" value="1"/>
</dbReference>
<accession>W4KGP4</accession>
<dbReference type="EMBL" id="KI925455">
    <property type="protein sequence ID" value="ETW85017.1"/>
    <property type="molecule type" value="Genomic_DNA"/>
</dbReference>
<gene>
    <name evidence="1" type="ORF">HETIRDRAFT_243125</name>
</gene>
<proteinExistence type="predicted"/>
<dbReference type="eggNOG" id="ENOG502SUS8">
    <property type="taxonomic scope" value="Eukaryota"/>
</dbReference>
<sequence>RNDTETIISEFERLTIQKGWTKKSKIQKERKKFIGKAVVEDFEKEFGTNAGSLRSWQSLCKRLRLLNGDDEPPESIQQCKAMLKGAYVNLVDLVDARRTNKTVKVFSSRKKLSQYIILTDKIFPLKKATTSPLLEQFLIHV</sequence>
<dbReference type="AlphaFoldDB" id="W4KGP4"/>
<organism evidence="1 2">
    <name type="scientific">Heterobasidion irregulare (strain TC 32-1)</name>
    <dbReference type="NCBI Taxonomy" id="747525"/>
    <lineage>
        <taxon>Eukaryota</taxon>
        <taxon>Fungi</taxon>
        <taxon>Dikarya</taxon>
        <taxon>Basidiomycota</taxon>
        <taxon>Agaricomycotina</taxon>
        <taxon>Agaricomycetes</taxon>
        <taxon>Russulales</taxon>
        <taxon>Bondarzewiaceae</taxon>
        <taxon>Heterobasidion</taxon>
        <taxon>Heterobasidion annosum species complex</taxon>
    </lineage>
</organism>